<keyword evidence="5 7" id="KW-0472">Membrane</keyword>
<dbReference type="PROSITE" id="PS52016">
    <property type="entry name" value="TONB_DEPENDENT_REC_3"/>
    <property type="match status" value="1"/>
</dbReference>
<organism evidence="10 11">
    <name type="scientific">Flavobacterium aquidurense</name>
    <dbReference type="NCBI Taxonomy" id="362413"/>
    <lineage>
        <taxon>Bacteria</taxon>
        <taxon>Pseudomonadati</taxon>
        <taxon>Bacteroidota</taxon>
        <taxon>Flavobacteriia</taxon>
        <taxon>Flavobacteriales</taxon>
        <taxon>Flavobacteriaceae</taxon>
        <taxon>Flavobacterium</taxon>
    </lineage>
</organism>
<comment type="subcellular location">
    <subcellularLocation>
        <location evidence="1 7">Cell outer membrane</location>
        <topology evidence="1 7">Multi-pass membrane protein</topology>
    </subcellularLocation>
</comment>
<reference evidence="10 11" key="1">
    <citation type="submission" date="2014-09" db="EMBL/GenBank/DDBJ databases">
        <title>Genome sequence of Flavobacterium aquidurense RC62.</title>
        <authorList>
            <person name="Kim J.F."/>
            <person name="Kwak M.-J."/>
        </authorList>
    </citation>
    <scope>NUCLEOTIDE SEQUENCE [LARGE SCALE GENOMIC DNA]</scope>
    <source>
        <strain evidence="10 11">RC62</strain>
    </source>
</reference>
<dbReference type="NCBIfam" id="TIGR04057">
    <property type="entry name" value="SusC_RagA_signa"/>
    <property type="match status" value="1"/>
</dbReference>
<dbReference type="InterPro" id="IPR023997">
    <property type="entry name" value="TonB-dep_OMP_SusC/RagA_CS"/>
</dbReference>
<evidence type="ECO:0000256" key="3">
    <source>
        <dbReference type="ARBA" id="ARBA00022452"/>
    </source>
</evidence>
<evidence type="ECO:0000256" key="6">
    <source>
        <dbReference type="ARBA" id="ARBA00023237"/>
    </source>
</evidence>
<evidence type="ECO:0000259" key="9">
    <source>
        <dbReference type="Pfam" id="PF07715"/>
    </source>
</evidence>
<dbReference type="RefSeq" id="WP_055098625.1">
    <property type="nucleotide sequence ID" value="NZ_JRLF01000016.1"/>
</dbReference>
<keyword evidence="3 7" id="KW-1134">Transmembrane beta strand</keyword>
<dbReference type="NCBIfam" id="TIGR04056">
    <property type="entry name" value="OMP_RagA_SusC"/>
    <property type="match status" value="1"/>
</dbReference>
<keyword evidence="6 7" id="KW-0998">Cell outer membrane</keyword>
<sequence>MTNFLIKKSKSKILRFLGFLTLLFLFSWNTNAQTTVSGIISDASGPIPGANVNIKGTKTGVVTGFDGNYTITNVPSNGVLVFSFLGLTTREVSVDGKTKINIVLQENSNALQEVVVIGYGAQRKEAVTGSVASIKGDVLREVPSANVTQALQGRLAGVEMTQTSTKPGATMQVRIRGTRSLTAGNDPLVVLDGIPFSGTLADISPDDIKSIDILKDASATAIYGSRGANGVILVTSNKGTKGQKAQIAYNTYTGYKNAVKYPMMKGPKYVEFRKLAGKNLVNGIDESNDVDTDWQDLFYRTGIVTSHDIAVTGGSEKGNYNFGANYYKDQAVIPGSEYNRYSIRAGLDQELGLLRIGFSSNNNYSITDGASIGMYGVLSMSPIANPYNPDGSLKRTVRMPQDENWVYTRESMKNLGDKFVDRNKAFGTYNSAYAELKIPAIEGLKARVNIGGNLRTTNTGNYTGIGVFNSNINNPNVASIGNSLSTSWTIESLLNYDHTFGQKHKVSALAMYSAEQTTYNSSSISRRNIAGDSFQYFNLGQTSTGDNNDITINNNNQIYTQSGLMSYMVRGMYSYADRYMISATYRSDASSRLAPSNQWHSYPAISAGWNIQKESFMNTVSWVNSLKLRAGYGQTSNQSVAPYATLGNLSTRPYNFGDTNATGYYVSTLPNPDLGWEYSITTNYALDFAFLKNRLSGTIEYYTTDTKDLLLSVNLPVTSGVSSYVGNVGSTQNKGYEFSLNGVILDNYNGWTWEAGANIYSNKNKLVSLASGTTEDKNNWWFVGKPINVIYDYKKVGIWQTDAEAKQYEGPAGAAGMIRVQYTGEYNADGTPKRLIGADDRQVMNADPDFQGGFNTRVAYKGFDLSIVGIFQSGGILNSTLYGSNGYLNINDGRRGQIDVDYWTPTNTGAQFPLPGGPTESNNPKYGSTLGYFDGSYVKLKTITLGYNLQKDWIKTAGMERLRLYCTVQNPWVIYSPYHKLSGLDPETNSYANDGTNMAVAYSGNLSRLLTVGYNTPQSTNFILGLNVTF</sequence>
<keyword evidence="8" id="KW-0732">Signal</keyword>
<evidence type="ECO:0000313" key="10">
    <source>
        <dbReference type="EMBL" id="KQB36818.1"/>
    </source>
</evidence>
<feature type="domain" description="TonB-dependent receptor plug" evidence="9">
    <location>
        <begin position="124"/>
        <end position="231"/>
    </location>
</feature>
<keyword evidence="2 7" id="KW-0813">Transport</keyword>
<dbReference type="OrthoDB" id="9768177at2"/>
<evidence type="ECO:0000313" key="11">
    <source>
        <dbReference type="Proteomes" id="UP000050443"/>
    </source>
</evidence>
<dbReference type="Pfam" id="PF07715">
    <property type="entry name" value="Plug"/>
    <property type="match status" value="1"/>
</dbReference>
<dbReference type="Gene3D" id="2.170.130.10">
    <property type="entry name" value="TonB-dependent receptor, plug domain"/>
    <property type="match status" value="1"/>
</dbReference>
<comment type="caution">
    <text evidence="10">The sequence shown here is derived from an EMBL/GenBank/DDBJ whole genome shotgun (WGS) entry which is preliminary data.</text>
</comment>
<dbReference type="FunFam" id="2.170.130.10:FF:000003">
    <property type="entry name" value="SusC/RagA family TonB-linked outer membrane protein"/>
    <property type="match status" value="1"/>
</dbReference>
<dbReference type="InterPro" id="IPR023996">
    <property type="entry name" value="TonB-dep_OMP_SusC/RagA"/>
</dbReference>
<dbReference type="AlphaFoldDB" id="A0A0Q0RM10"/>
<dbReference type="EMBL" id="JRLF01000016">
    <property type="protein sequence ID" value="KQB36818.1"/>
    <property type="molecule type" value="Genomic_DNA"/>
</dbReference>
<dbReference type="GO" id="GO:0009279">
    <property type="term" value="C:cell outer membrane"/>
    <property type="evidence" value="ECO:0007669"/>
    <property type="project" value="UniProtKB-SubCell"/>
</dbReference>
<evidence type="ECO:0000256" key="5">
    <source>
        <dbReference type="ARBA" id="ARBA00023136"/>
    </source>
</evidence>
<dbReference type="InterPro" id="IPR037066">
    <property type="entry name" value="Plug_dom_sf"/>
</dbReference>
<name>A0A0Q0RM10_9FLAO</name>
<dbReference type="Gene3D" id="2.40.170.20">
    <property type="entry name" value="TonB-dependent receptor, beta-barrel domain"/>
    <property type="match status" value="1"/>
</dbReference>
<dbReference type="InterPro" id="IPR039426">
    <property type="entry name" value="TonB-dep_rcpt-like"/>
</dbReference>
<dbReference type="PATRIC" id="fig|362413.3.peg.2980"/>
<dbReference type="STRING" id="362413.RC62_3028"/>
<gene>
    <name evidence="10" type="ORF">RC62_3028</name>
</gene>
<dbReference type="InterPro" id="IPR036942">
    <property type="entry name" value="Beta-barrel_TonB_sf"/>
</dbReference>
<evidence type="ECO:0000256" key="2">
    <source>
        <dbReference type="ARBA" id="ARBA00022448"/>
    </source>
</evidence>
<evidence type="ECO:0000256" key="1">
    <source>
        <dbReference type="ARBA" id="ARBA00004571"/>
    </source>
</evidence>
<dbReference type="SUPFAM" id="SSF49464">
    <property type="entry name" value="Carboxypeptidase regulatory domain-like"/>
    <property type="match status" value="1"/>
</dbReference>
<dbReference type="Pfam" id="PF13715">
    <property type="entry name" value="CarbopepD_reg_2"/>
    <property type="match status" value="1"/>
</dbReference>
<proteinExistence type="inferred from homology"/>
<feature type="signal peptide" evidence="8">
    <location>
        <begin position="1"/>
        <end position="32"/>
    </location>
</feature>
<evidence type="ECO:0000256" key="7">
    <source>
        <dbReference type="PROSITE-ProRule" id="PRU01360"/>
    </source>
</evidence>
<comment type="similarity">
    <text evidence="7">Belongs to the TonB-dependent receptor family.</text>
</comment>
<dbReference type="InterPro" id="IPR008969">
    <property type="entry name" value="CarboxyPept-like_regulatory"/>
</dbReference>
<feature type="chain" id="PRO_5006183541" evidence="8">
    <location>
        <begin position="33"/>
        <end position="1030"/>
    </location>
</feature>
<dbReference type="Gene3D" id="2.60.40.1120">
    <property type="entry name" value="Carboxypeptidase-like, regulatory domain"/>
    <property type="match status" value="1"/>
</dbReference>
<keyword evidence="4 7" id="KW-0812">Transmembrane</keyword>
<protein>
    <submittedName>
        <fullName evidence="10">TonB-linked outer membrane protein, SusC/RagA family</fullName>
    </submittedName>
</protein>
<evidence type="ECO:0000256" key="8">
    <source>
        <dbReference type="SAM" id="SignalP"/>
    </source>
</evidence>
<dbReference type="InterPro" id="IPR012910">
    <property type="entry name" value="Plug_dom"/>
</dbReference>
<dbReference type="SUPFAM" id="SSF56935">
    <property type="entry name" value="Porins"/>
    <property type="match status" value="1"/>
</dbReference>
<accession>A0A0Q0RM10</accession>
<dbReference type="Proteomes" id="UP000050443">
    <property type="component" value="Unassembled WGS sequence"/>
</dbReference>
<evidence type="ECO:0000256" key="4">
    <source>
        <dbReference type="ARBA" id="ARBA00022692"/>
    </source>
</evidence>